<feature type="region of interest" description="Disordered" evidence="1">
    <location>
        <begin position="1641"/>
        <end position="1668"/>
    </location>
</feature>
<dbReference type="Proteomes" id="UP000565441">
    <property type="component" value="Unassembled WGS sequence"/>
</dbReference>
<evidence type="ECO:0000256" key="1">
    <source>
        <dbReference type="SAM" id="MobiDB-lite"/>
    </source>
</evidence>
<feature type="region of interest" description="Disordered" evidence="1">
    <location>
        <begin position="1364"/>
        <end position="1400"/>
    </location>
</feature>
<protein>
    <submittedName>
        <fullName evidence="2">Uncharacterized protein</fullName>
    </submittedName>
</protein>
<comment type="caution">
    <text evidence="2">The sequence shown here is derived from an EMBL/GenBank/DDBJ whole genome shotgun (WGS) entry which is preliminary data.</text>
</comment>
<feature type="region of interest" description="Disordered" evidence="1">
    <location>
        <begin position="1"/>
        <end position="129"/>
    </location>
</feature>
<feature type="compositionally biased region" description="Low complexity" evidence="1">
    <location>
        <begin position="1699"/>
        <end position="1709"/>
    </location>
</feature>
<evidence type="ECO:0000313" key="2">
    <source>
        <dbReference type="EMBL" id="KAF5383838.1"/>
    </source>
</evidence>
<feature type="region of interest" description="Disordered" evidence="1">
    <location>
        <begin position="1062"/>
        <end position="1089"/>
    </location>
</feature>
<feature type="compositionally biased region" description="Polar residues" evidence="1">
    <location>
        <begin position="103"/>
        <end position="129"/>
    </location>
</feature>
<feature type="compositionally biased region" description="Low complexity" evidence="1">
    <location>
        <begin position="1521"/>
        <end position="1530"/>
    </location>
</feature>
<organism evidence="2 3">
    <name type="scientific">Tricholomella constricta</name>
    <dbReference type="NCBI Taxonomy" id="117010"/>
    <lineage>
        <taxon>Eukaryota</taxon>
        <taxon>Fungi</taxon>
        <taxon>Dikarya</taxon>
        <taxon>Basidiomycota</taxon>
        <taxon>Agaricomycotina</taxon>
        <taxon>Agaricomycetes</taxon>
        <taxon>Agaricomycetidae</taxon>
        <taxon>Agaricales</taxon>
        <taxon>Tricholomatineae</taxon>
        <taxon>Lyophyllaceae</taxon>
        <taxon>Tricholomella</taxon>
    </lineage>
</organism>
<sequence length="1783" mass="195510">MRSRGTFRDRRPDSIPSKAPSTHREDQQPNETINKRQRIGPPSILPVSVPGRAPQRGDNHKSRAGGWTQHAIRANKTRQGAHANRGGYGHGAQTPPFYKRHPSTSIDQSWHTPSTRRNNTPAIQSISGPYISNANQSYVSQSSIPTQLESRTDHGPLPPSLSSYSMSSAALGTYSQGAHRAINPQATLSQPIGNNILAPLSTGSSAAIKPGYIHRTAPSQPPKPPSLEPMGKVRESCEYQSAASSSLQDSTLPLKRRRLDCASEPPVKMEKIESLVIDSPPPPIVKHELQSPSPPSRRLITQSCSFYPLPDDCRKMNPNYNADYVKNRNALCAKERGVLKRHGLMANNVLFRDDGMVIEWTSSVPVWSDTLLPEPPKSVPKQKQKPAAKSPWSRGPLALPIPAKTKDSRRSYSPERETPGPSSEKEQQRPKASSSKDIPLTGRRDRRLDSVSSSDAAHGATTISSPQPNEPPPPSKDKGKAKAADLPQQSPARLPFRRPLPLPKPRRAPVITAEPPLQPLREAPPENERRKELSVDIPSVHVESTTIDMEMVSDTWNAEELTEVEAIAVDYLQRYIKAFDADISTLRGAYAPHATFSLRMPPLTSPSSDAGMGVGTLRQGPDDIHADLEHLRSYKFCPVGIVHDPKGKEISRKSDSAAWWWKDVVVRKSLLEECAGDRFERLLLSVSTHTFLKGTPSLELIPENINLVCVVQGARGICGSLLALLSNQRKSLKTLHDASEPVALLRSQPMLYAELLTKCETARHTWAQAASLLLQREADLRSLREHLRTHGGEVASKYSTLSTDRLVATVKSKYQDLLCRLWSRPNGQVALDFLVKASGLEISDTATTEHVLSDTEPKSHYPIISPQPLPVAAAHHPLNLKKIRKPIFLTPKSQRPVNGAETAVPGTAKAKSNRSLATVALSDLFHSELRRHQALNEALSRVRTVGRDLITRTKALEAKRTTKQAIVKPGFSLNLWEPALGTPINFDTQPTPELLATFDLHTAQLEGCLEARIDEIRDTILPAYPPLPNLCAPRVPAAETARQSSKGGGSSNIPRAAFIKVTSAPQPSSPPRVSKPWSPQLLTSTPPATIKLRSRKVVADQEKTKSTPHRGSKVPRKSIRFSLAIHRRPSLFAAGSQEDMLESDVIRIIRGTQDGSMEEELPPMTPKAKRTPVNRIFTGTKGGSTIKRPKHSFPMVFQEPAVPLPSLVSASTSFDDLMADSDEDSGSYTNEESSMTLREILLSSDTTQFDLLEGEQSFGDESFDWESVNQPWKEVNASKYSIDAIGWLTPPDPLGTEITHNLFVQPAQSQGMRENMYADGIIRALKHELLLERQAHAQTRARVHTLEAQVASRDAALETWAQHTGTSTPSAVRGQHVNVKGKGKRKGKGPETPRDLNRAEISSLFVQTRAKNRTLEQEVRNLFRTLENARLKTDAQVQRSQQAPTPPPPPILLLQPDIDTLPHPPSPERGRTKERQLSHHEPPDRRLETQTHLHQNLTPLTPSRIVYGARITPRALPQTPSPRRTPSSTPGTLIAHIADDADHLPSDQSRSSASRRRPHTSSPSPPITSPNSVLQRLDDEIRLLSAQIDAFRAERAALLSIIDSELRDRSKGTMEEAFSKNSDHHPDAEAEAKAVIINADRVRPEGLDSGELAGEVEESTDGGERSMDLETPLFPVLLTLPGEEVFSEPVDLPSDSQLPAAAVAPSSARSESRSGVRNAETGHDVATGAPADGPQEEADHPLGAQQLPSSQAGMGEQKVAEDLGDNEILMIRPRVSDTAVPIP</sequence>
<feature type="compositionally biased region" description="Basic and acidic residues" evidence="1">
    <location>
        <begin position="404"/>
        <end position="429"/>
    </location>
</feature>
<feature type="compositionally biased region" description="Basic and acidic residues" evidence="1">
    <location>
        <begin position="1466"/>
        <end position="1491"/>
    </location>
</feature>
<feature type="compositionally biased region" description="Basic and acidic residues" evidence="1">
    <location>
        <begin position="523"/>
        <end position="533"/>
    </location>
</feature>
<dbReference type="Gene3D" id="3.10.450.50">
    <property type="match status" value="1"/>
</dbReference>
<feature type="region of interest" description="Disordered" evidence="1">
    <location>
        <begin position="1433"/>
        <end position="1573"/>
    </location>
</feature>
<dbReference type="OrthoDB" id="5575722at2759"/>
<name>A0A8H5HI77_9AGAR</name>
<feature type="region of interest" description="Disordered" evidence="1">
    <location>
        <begin position="369"/>
        <end position="533"/>
    </location>
</feature>
<feature type="region of interest" description="Disordered" evidence="1">
    <location>
        <begin position="141"/>
        <end position="160"/>
    </location>
</feature>
<evidence type="ECO:0000313" key="3">
    <source>
        <dbReference type="Proteomes" id="UP000565441"/>
    </source>
</evidence>
<dbReference type="PANTHER" id="PTHR48125">
    <property type="entry name" value="LP07818P1"/>
    <property type="match status" value="1"/>
</dbReference>
<dbReference type="EMBL" id="JAACJP010000006">
    <property type="protein sequence ID" value="KAF5383838.1"/>
    <property type="molecule type" value="Genomic_DNA"/>
</dbReference>
<feature type="compositionally biased region" description="Basic and acidic residues" evidence="1">
    <location>
        <begin position="1"/>
        <end position="13"/>
    </location>
</feature>
<keyword evidence="3" id="KW-1185">Reference proteome</keyword>
<proteinExistence type="predicted"/>
<reference evidence="2 3" key="1">
    <citation type="journal article" date="2020" name="ISME J.">
        <title>Uncovering the hidden diversity of litter-decomposition mechanisms in mushroom-forming fungi.</title>
        <authorList>
            <person name="Floudas D."/>
            <person name="Bentzer J."/>
            <person name="Ahren D."/>
            <person name="Johansson T."/>
            <person name="Persson P."/>
            <person name="Tunlid A."/>
        </authorList>
    </citation>
    <scope>NUCLEOTIDE SEQUENCE [LARGE SCALE GENOMIC DNA]</scope>
    <source>
        <strain evidence="2 3">CBS 661.87</strain>
    </source>
</reference>
<feature type="region of interest" description="Disordered" evidence="1">
    <location>
        <begin position="1687"/>
        <end position="1783"/>
    </location>
</feature>
<feature type="compositionally biased region" description="Basic and acidic residues" evidence="1">
    <location>
        <begin position="1388"/>
        <end position="1398"/>
    </location>
</feature>
<accession>A0A8H5HI77</accession>
<dbReference type="PANTHER" id="PTHR48125:SF10">
    <property type="entry name" value="OS12G0136300 PROTEIN"/>
    <property type="match status" value="1"/>
</dbReference>
<feature type="compositionally biased region" description="Low complexity" evidence="1">
    <location>
        <begin position="1452"/>
        <end position="1461"/>
    </location>
</feature>
<gene>
    <name evidence="2" type="ORF">D9615_003855</name>
</gene>
<feature type="compositionally biased region" description="Polar residues" evidence="1">
    <location>
        <begin position="1492"/>
        <end position="1501"/>
    </location>
</feature>